<dbReference type="InParanoid" id="K1XGS6"/>
<dbReference type="GeneID" id="18757880"/>
<dbReference type="AlphaFoldDB" id="K1XGS6"/>
<dbReference type="Proteomes" id="UP000006753">
    <property type="component" value="Unassembled WGS sequence"/>
</dbReference>
<proteinExistence type="predicted"/>
<dbReference type="OrthoDB" id="4776522at2759"/>
<reference evidence="2 3" key="1">
    <citation type="journal article" date="2012" name="BMC Genomics">
        <title>Sequencing the genome of Marssonina brunnea reveals fungus-poplar co-evolution.</title>
        <authorList>
            <person name="Zhu S."/>
            <person name="Cao Y.-Z."/>
            <person name="Jiang C."/>
            <person name="Tan B.-Y."/>
            <person name="Wang Z."/>
            <person name="Feng S."/>
            <person name="Zhang L."/>
            <person name="Su X.-H."/>
            <person name="Brejova B."/>
            <person name="Vinar T."/>
            <person name="Xu M."/>
            <person name="Wang M.-X."/>
            <person name="Zhang S.-G."/>
            <person name="Huang M.-R."/>
            <person name="Wu R."/>
            <person name="Zhou Y."/>
        </authorList>
    </citation>
    <scope>NUCLEOTIDE SEQUENCE [LARGE SCALE GENOMIC DNA]</scope>
    <source>
        <strain evidence="2 3">MB_m1</strain>
    </source>
</reference>
<dbReference type="RefSeq" id="XP_007289834.1">
    <property type="nucleotide sequence ID" value="XM_007289772.1"/>
</dbReference>
<feature type="region of interest" description="Disordered" evidence="1">
    <location>
        <begin position="242"/>
        <end position="280"/>
    </location>
</feature>
<organism evidence="2 3">
    <name type="scientific">Marssonina brunnea f. sp. multigermtubi (strain MB_m1)</name>
    <name type="common">Marssonina leaf spot fungus</name>
    <dbReference type="NCBI Taxonomy" id="1072389"/>
    <lineage>
        <taxon>Eukaryota</taxon>
        <taxon>Fungi</taxon>
        <taxon>Dikarya</taxon>
        <taxon>Ascomycota</taxon>
        <taxon>Pezizomycotina</taxon>
        <taxon>Leotiomycetes</taxon>
        <taxon>Helotiales</taxon>
        <taxon>Drepanopezizaceae</taxon>
        <taxon>Drepanopeziza</taxon>
    </lineage>
</organism>
<evidence type="ECO:0000313" key="2">
    <source>
        <dbReference type="EMBL" id="EKD19993.1"/>
    </source>
</evidence>
<dbReference type="OMA" id="MTRIYSP"/>
<feature type="region of interest" description="Disordered" evidence="1">
    <location>
        <begin position="292"/>
        <end position="311"/>
    </location>
</feature>
<protein>
    <submittedName>
        <fullName evidence="2">Uncharacterized protein</fullName>
    </submittedName>
</protein>
<name>K1XGS6_MARBU</name>
<evidence type="ECO:0000256" key="1">
    <source>
        <dbReference type="SAM" id="MobiDB-lite"/>
    </source>
</evidence>
<dbReference type="eggNOG" id="ENOG502SY80">
    <property type="taxonomic scope" value="Eukaryota"/>
</dbReference>
<evidence type="ECO:0000313" key="3">
    <source>
        <dbReference type="Proteomes" id="UP000006753"/>
    </source>
</evidence>
<accession>K1XGS6</accession>
<sequence>MTPLELAASGAAIYPLHMRRATVSSSVRSTTGGDGAGIYHLHHKNGGNGSCTHLTCTRIFTQEFRCAVCVRRGSLGWIYRCTQDRELLLERDIEAGVEDKLDELCDLFKGMAHNPRSRSAAARMRPSSVLTEISEKELKGYTGEQLHKILRQRTHLLDVLTHANYADPKFFPDLQDGVEQPDMKPWLPLRDGECQFKVCHTCRPNFQERSFLSLNGIARNDIPPTAITGFGFHLRKARPVSLVKHHPARQGQKTPPRTLPPRPRTSPNSKPRGIVKRRPGSIGLGIFATEKQHESAARPPTPKAVSSQQGLMLPPASTTPLRRAAASARPFAVKVNAPVNIRQPSAARLSWLNANRRHSLATTTATVASPTPMELDMNTTPAALNPMELDMDTTPAPLTPMELSEQFGDFGSEPLDVMEGVAVTEEGVEMHVADVIMQH</sequence>
<dbReference type="HOGENOM" id="CLU_038955_1_0_1"/>
<gene>
    <name evidence="2" type="ORF">MBM_01945</name>
</gene>
<dbReference type="EMBL" id="JH921430">
    <property type="protein sequence ID" value="EKD19993.1"/>
    <property type="molecule type" value="Genomic_DNA"/>
</dbReference>
<dbReference type="KEGG" id="mbe:MBM_01945"/>
<keyword evidence="3" id="KW-1185">Reference proteome</keyword>
<dbReference type="STRING" id="1072389.K1XGS6"/>